<dbReference type="GO" id="GO:0005886">
    <property type="term" value="C:plasma membrane"/>
    <property type="evidence" value="ECO:0007669"/>
    <property type="project" value="UniProtKB-SubCell"/>
</dbReference>
<feature type="transmembrane region" description="Helical" evidence="7">
    <location>
        <begin position="502"/>
        <end position="521"/>
    </location>
</feature>
<reference evidence="9 10" key="1">
    <citation type="submission" date="2016-08" db="EMBL/GenBank/DDBJ databases">
        <title>A Parts List for Fungal Cellulosomes Revealed by Comparative Genomics.</title>
        <authorList>
            <consortium name="DOE Joint Genome Institute"/>
            <person name="Haitjema C.H."/>
            <person name="Gilmore S.P."/>
            <person name="Henske J.K."/>
            <person name="Solomon K.V."/>
            <person name="De Groot R."/>
            <person name="Kuo A."/>
            <person name="Mondo S.J."/>
            <person name="Salamov A.A."/>
            <person name="Labutti K."/>
            <person name="Zhao Z."/>
            <person name="Chiniquy J."/>
            <person name="Barry K."/>
            <person name="Brewer H.M."/>
            <person name="Purvine S.O."/>
            <person name="Wright A.T."/>
            <person name="Boxma B."/>
            <person name="Van Alen T."/>
            <person name="Hackstein J.H."/>
            <person name="Baker S.E."/>
            <person name="Grigoriev I.V."/>
            <person name="O'Malley M.A."/>
        </authorList>
    </citation>
    <scope>NUCLEOTIDE SEQUENCE [LARGE SCALE GENOMIC DNA]</scope>
    <source>
        <strain evidence="9 10">S4</strain>
    </source>
</reference>
<evidence type="ECO:0000259" key="8">
    <source>
        <dbReference type="Pfam" id="PF01757"/>
    </source>
</evidence>
<protein>
    <recommendedName>
        <fullName evidence="8">Acyltransferase 3 domain-containing protein</fullName>
    </recommendedName>
</protein>
<feature type="compositionally biased region" description="Low complexity" evidence="6">
    <location>
        <begin position="70"/>
        <end position="87"/>
    </location>
</feature>
<evidence type="ECO:0000256" key="4">
    <source>
        <dbReference type="ARBA" id="ARBA00022989"/>
    </source>
</evidence>
<evidence type="ECO:0000256" key="1">
    <source>
        <dbReference type="ARBA" id="ARBA00004651"/>
    </source>
</evidence>
<keyword evidence="4 7" id="KW-1133">Transmembrane helix</keyword>
<dbReference type="GO" id="GO:0009246">
    <property type="term" value="P:enterobacterial common antigen biosynthetic process"/>
    <property type="evidence" value="ECO:0007669"/>
    <property type="project" value="TreeGrafter"/>
</dbReference>
<feature type="compositionally biased region" description="Low complexity" evidence="6">
    <location>
        <begin position="120"/>
        <end position="133"/>
    </location>
</feature>
<dbReference type="EMBL" id="MCFG01000028">
    <property type="protein sequence ID" value="ORX85891.1"/>
    <property type="molecule type" value="Genomic_DNA"/>
</dbReference>
<feature type="transmembrane region" description="Helical" evidence="7">
    <location>
        <begin position="468"/>
        <end position="490"/>
    </location>
</feature>
<comment type="subcellular location">
    <subcellularLocation>
        <location evidence="1">Cell membrane</location>
        <topology evidence="1">Multi-pass membrane protein</topology>
    </subcellularLocation>
</comment>
<evidence type="ECO:0000313" key="9">
    <source>
        <dbReference type="EMBL" id="ORX85891.1"/>
    </source>
</evidence>
<sequence>MAYQLPLNKKSKLQNDSISNLYNIKVNNNTSDYTIEIYNLNQINNNDNVITVESIISEDDINNLKQINNNSNNNNSIDNNIENNTNDDGIENINNDDDGRENNNDDDGIDNNNNDDDGGIDNNNNSIANNIENNNDDGIEDNNNNNSIDNNIESNNNSIDNNINNNNNSNNNNKDDNNSKDNDNNDKIKPLESDISKIDVNLMSREEERIYWIDCLNIFASFHVIFVHCTVTDVFPLQIKTEYWYCLFLLNCLSRACIPLLIMINGIYFLNPYNKEITIKTIYTKYLLRIFITFIIWSLYYNIFDRLVINFYNETFEFNRSLVKDMINRIILGGNHLWYLLFIFGLFLVTPLFREVTNNKIVAWYTAIGSVIVSQLIPTICEIFEVFFGVKDQTVRTFIGSTMSYTFYGYTNYFFLGHLLGTTEIKKKNYIYGIYVIGLLGILFTVALRIGSAIVYNQETHNFQEYNHFNITMNTIGFFCFFKYTVSQWIKPFIEKPEYKSILTILSDCSFGIYLVHYSVYHFFFKIGLNSITFHPLFCAPFCTIVIYSKNKNI</sequence>
<dbReference type="Proteomes" id="UP000193944">
    <property type="component" value="Unassembled WGS sequence"/>
</dbReference>
<accession>A0A1Y1XJF7</accession>
<dbReference type="PANTHER" id="PTHR40074:SF2">
    <property type="entry name" value="O-ACETYLTRANSFERASE WECH"/>
    <property type="match status" value="1"/>
</dbReference>
<reference evidence="9 10" key="2">
    <citation type="submission" date="2016-08" db="EMBL/GenBank/DDBJ databases">
        <title>Pervasive Adenine N6-methylation of Active Genes in Fungi.</title>
        <authorList>
            <consortium name="DOE Joint Genome Institute"/>
            <person name="Mondo S.J."/>
            <person name="Dannebaum R.O."/>
            <person name="Kuo R.C."/>
            <person name="Labutti K."/>
            <person name="Haridas S."/>
            <person name="Kuo A."/>
            <person name="Salamov A."/>
            <person name="Ahrendt S.R."/>
            <person name="Lipzen A."/>
            <person name="Sullivan W."/>
            <person name="Andreopoulos W.B."/>
            <person name="Clum A."/>
            <person name="Lindquist E."/>
            <person name="Daum C."/>
            <person name="Ramamoorthy G.K."/>
            <person name="Gryganskyi A."/>
            <person name="Culley D."/>
            <person name="Magnuson J.K."/>
            <person name="James T.Y."/>
            <person name="O'Malley M.A."/>
            <person name="Stajich J.E."/>
            <person name="Spatafora J.W."/>
            <person name="Visel A."/>
            <person name="Grigoriev I.V."/>
        </authorList>
    </citation>
    <scope>NUCLEOTIDE SEQUENCE [LARGE SCALE GENOMIC DNA]</scope>
    <source>
        <strain evidence="9 10">S4</strain>
    </source>
</reference>
<feature type="transmembrane region" description="Helical" evidence="7">
    <location>
        <begin position="402"/>
        <end position="420"/>
    </location>
</feature>
<keyword evidence="10" id="KW-1185">Reference proteome</keyword>
<organism evidence="9 10">
    <name type="scientific">Anaeromyces robustus</name>
    <dbReference type="NCBI Taxonomy" id="1754192"/>
    <lineage>
        <taxon>Eukaryota</taxon>
        <taxon>Fungi</taxon>
        <taxon>Fungi incertae sedis</taxon>
        <taxon>Chytridiomycota</taxon>
        <taxon>Chytridiomycota incertae sedis</taxon>
        <taxon>Neocallimastigomycetes</taxon>
        <taxon>Neocallimastigales</taxon>
        <taxon>Neocallimastigaceae</taxon>
        <taxon>Anaeromyces</taxon>
    </lineage>
</organism>
<feature type="compositionally biased region" description="Basic and acidic residues" evidence="6">
    <location>
        <begin position="173"/>
        <end position="190"/>
    </location>
</feature>
<evidence type="ECO:0000256" key="6">
    <source>
        <dbReference type="SAM" id="MobiDB-lite"/>
    </source>
</evidence>
<feature type="transmembrane region" description="Helical" evidence="7">
    <location>
        <begin position="282"/>
        <end position="303"/>
    </location>
</feature>
<feature type="region of interest" description="Disordered" evidence="6">
    <location>
        <begin position="70"/>
        <end position="190"/>
    </location>
</feature>
<dbReference type="AlphaFoldDB" id="A0A1Y1XJF7"/>
<evidence type="ECO:0000256" key="5">
    <source>
        <dbReference type="ARBA" id="ARBA00023136"/>
    </source>
</evidence>
<proteinExistence type="predicted"/>
<feature type="compositionally biased region" description="Acidic residues" evidence="6">
    <location>
        <begin position="88"/>
        <end position="119"/>
    </location>
</feature>
<feature type="transmembrane region" description="Helical" evidence="7">
    <location>
        <begin position="527"/>
        <end position="548"/>
    </location>
</feature>
<feature type="compositionally biased region" description="Low complexity" evidence="6">
    <location>
        <begin position="141"/>
        <end position="172"/>
    </location>
</feature>
<feature type="domain" description="Acyltransferase 3" evidence="8">
    <location>
        <begin position="210"/>
        <end position="543"/>
    </location>
</feature>
<feature type="transmembrane region" description="Helical" evidence="7">
    <location>
        <begin position="432"/>
        <end position="456"/>
    </location>
</feature>
<feature type="transmembrane region" description="Helical" evidence="7">
    <location>
        <begin position="210"/>
        <end position="228"/>
    </location>
</feature>
<feature type="transmembrane region" description="Helical" evidence="7">
    <location>
        <begin position="248"/>
        <end position="270"/>
    </location>
</feature>
<feature type="transmembrane region" description="Helical" evidence="7">
    <location>
        <begin position="365"/>
        <end position="390"/>
    </location>
</feature>
<evidence type="ECO:0000256" key="2">
    <source>
        <dbReference type="ARBA" id="ARBA00022475"/>
    </source>
</evidence>
<dbReference type="Pfam" id="PF01757">
    <property type="entry name" value="Acyl_transf_3"/>
    <property type="match status" value="1"/>
</dbReference>
<keyword evidence="5 7" id="KW-0472">Membrane</keyword>
<name>A0A1Y1XJF7_9FUNG</name>
<evidence type="ECO:0000256" key="7">
    <source>
        <dbReference type="SAM" id="Phobius"/>
    </source>
</evidence>
<keyword evidence="3 7" id="KW-0812">Transmembrane</keyword>
<dbReference type="PANTHER" id="PTHR40074">
    <property type="entry name" value="O-ACETYLTRANSFERASE WECH"/>
    <property type="match status" value="1"/>
</dbReference>
<evidence type="ECO:0000313" key="10">
    <source>
        <dbReference type="Proteomes" id="UP000193944"/>
    </source>
</evidence>
<gene>
    <name evidence="9" type="ORF">BCR32DRAFT_275848</name>
</gene>
<feature type="transmembrane region" description="Helical" evidence="7">
    <location>
        <begin position="336"/>
        <end position="353"/>
    </location>
</feature>
<keyword evidence="2" id="KW-1003">Cell membrane</keyword>
<dbReference type="InterPro" id="IPR002656">
    <property type="entry name" value="Acyl_transf_3_dom"/>
</dbReference>
<dbReference type="GO" id="GO:0016413">
    <property type="term" value="F:O-acetyltransferase activity"/>
    <property type="evidence" value="ECO:0007669"/>
    <property type="project" value="TreeGrafter"/>
</dbReference>
<comment type="caution">
    <text evidence="9">The sequence shown here is derived from an EMBL/GenBank/DDBJ whole genome shotgun (WGS) entry which is preliminary data.</text>
</comment>
<evidence type="ECO:0000256" key="3">
    <source>
        <dbReference type="ARBA" id="ARBA00022692"/>
    </source>
</evidence>